<dbReference type="PANTHER" id="PTHR23502:SF134">
    <property type="entry name" value="MAJOR FACILITATOR SUPERFAMILY (MFS) PROFILE DOMAIN-CONTAINING PROTEIN-RELATED"/>
    <property type="match status" value="1"/>
</dbReference>
<dbReference type="EMBL" id="JABBWG010000014">
    <property type="protein sequence ID" value="KAG1817085.1"/>
    <property type="molecule type" value="Genomic_DNA"/>
</dbReference>
<dbReference type="InterPro" id="IPR011701">
    <property type="entry name" value="MFS"/>
</dbReference>
<dbReference type="OrthoDB" id="5376138at2759"/>
<dbReference type="GO" id="GO:0005886">
    <property type="term" value="C:plasma membrane"/>
    <property type="evidence" value="ECO:0007669"/>
    <property type="project" value="TreeGrafter"/>
</dbReference>
<reference evidence="7" key="1">
    <citation type="journal article" date="2020" name="New Phytol.">
        <title>Comparative genomics reveals dynamic genome evolution in host specialist ectomycorrhizal fungi.</title>
        <authorList>
            <person name="Lofgren L.A."/>
            <person name="Nguyen N.H."/>
            <person name="Vilgalys R."/>
            <person name="Ruytinx J."/>
            <person name="Liao H.L."/>
            <person name="Branco S."/>
            <person name="Kuo A."/>
            <person name="LaButti K."/>
            <person name="Lipzen A."/>
            <person name="Andreopoulos W."/>
            <person name="Pangilinan J."/>
            <person name="Riley R."/>
            <person name="Hundley H."/>
            <person name="Na H."/>
            <person name="Barry K."/>
            <person name="Grigoriev I.V."/>
            <person name="Stajich J.E."/>
            <person name="Kennedy P.G."/>
        </authorList>
    </citation>
    <scope>NUCLEOTIDE SEQUENCE</scope>
    <source>
        <strain evidence="7">MN1</strain>
    </source>
</reference>
<feature type="transmembrane region" description="Helical" evidence="5">
    <location>
        <begin position="218"/>
        <end position="239"/>
    </location>
</feature>
<gene>
    <name evidence="7" type="ORF">BJ212DRAFT_1446698</name>
</gene>
<feature type="transmembrane region" description="Helical" evidence="5">
    <location>
        <begin position="493"/>
        <end position="515"/>
    </location>
</feature>
<feature type="transmembrane region" description="Helical" evidence="5">
    <location>
        <begin position="184"/>
        <end position="206"/>
    </location>
</feature>
<dbReference type="Pfam" id="PF07690">
    <property type="entry name" value="MFS_1"/>
    <property type="match status" value="1"/>
</dbReference>
<organism evidence="7 8">
    <name type="scientific">Suillus subaureus</name>
    <dbReference type="NCBI Taxonomy" id="48587"/>
    <lineage>
        <taxon>Eukaryota</taxon>
        <taxon>Fungi</taxon>
        <taxon>Dikarya</taxon>
        <taxon>Basidiomycota</taxon>
        <taxon>Agaricomycotina</taxon>
        <taxon>Agaricomycetes</taxon>
        <taxon>Agaricomycetidae</taxon>
        <taxon>Boletales</taxon>
        <taxon>Suillineae</taxon>
        <taxon>Suillaceae</taxon>
        <taxon>Suillus</taxon>
    </lineage>
</organism>
<feature type="transmembrane region" description="Helical" evidence="5">
    <location>
        <begin position="400"/>
        <end position="421"/>
    </location>
</feature>
<dbReference type="PROSITE" id="PS50850">
    <property type="entry name" value="MFS"/>
    <property type="match status" value="1"/>
</dbReference>
<evidence type="ECO:0000313" key="7">
    <source>
        <dbReference type="EMBL" id="KAG1817085.1"/>
    </source>
</evidence>
<comment type="subcellular location">
    <subcellularLocation>
        <location evidence="1">Membrane</location>
        <topology evidence="1">Multi-pass membrane protein</topology>
    </subcellularLocation>
</comment>
<protein>
    <submittedName>
        <fullName evidence="7">Major facilitator superfamily domain-containing protein</fullName>
    </submittedName>
</protein>
<evidence type="ECO:0000313" key="8">
    <source>
        <dbReference type="Proteomes" id="UP000807769"/>
    </source>
</evidence>
<sequence>MTYHEGDPAFRVLAIKCEHQVPESVDPPITPVPLVHEEVYTNAPRQTEERDEETLKTISHTPTMVENELFYVDFEDGDRQNPVNFSPARKWAITINACAFTGIVAAAASSYTMGYSSMIGDLDCTLFQATLGFSVFTLGFAFAPLVTSSFSEEFGRFPFYIVSSFMFVLSEVMMALAPNVQVVIIARAIGGCFGSTGAILVAGTIADIWLPHQRGFPISLYALAAIASSGLGPMVAGWIEANPSLQWRWIQWIQAIVSGVCSISMLLILRETRSTVILARMVRQVRKDTGDGRYCTRSEANKPSLMSMIATSCTRPLRLLFTEPIVQSFSLWIGFVWGVLFFLLDSVSGEFQNIYGFGVGETGSVFATIAIGSLLGYLVNIYQERLYKKHVHRKGQEARLYIACVASITLPIGMLIFAWTARPDIPWIVPLTGLTLFITSAFVIYQVVFIYLADCYGPYASSALAGQSLCRNTLSTIFPLFTSRMIDLLTYKWAGTVFALIAAIMIPIPYILFFYGSRIRVCSPISQKILEIEAEQKNPDLEKS</sequence>
<dbReference type="CDD" id="cd17323">
    <property type="entry name" value="MFS_Tpo1_MDR_like"/>
    <property type="match status" value="1"/>
</dbReference>
<dbReference type="Proteomes" id="UP000807769">
    <property type="component" value="Unassembled WGS sequence"/>
</dbReference>
<dbReference type="InterPro" id="IPR020846">
    <property type="entry name" value="MFS_dom"/>
</dbReference>
<dbReference type="AlphaFoldDB" id="A0A9P7EBJ7"/>
<feature type="transmembrane region" description="Helical" evidence="5">
    <location>
        <begin position="325"/>
        <end position="344"/>
    </location>
</feature>
<feature type="transmembrane region" description="Helical" evidence="5">
    <location>
        <begin position="427"/>
        <end position="452"/>
    </location>
</feature>
<evidence type="ECO:0000259" key="6">
    <source>
        <dbReference type="PROSITE" id="PS50850"/>
    </source>
</evidence>
<keyword evidence="8" id="KW-1185">Reference proteome</keyword>
<evidence type="ECO:0000256" key="2">
    <source>
        <dbReference type="ARBA" id="ARBA00022692"/>
    </source>
</evidence>
<feature type="transmembrane region" description="Helical" evidence="5">
    <location>
        <begin position="251"/>
        <end position="269"/>
    </location>
</feature>
<accession>A0A9P7EBJ7</accession>
<feature type="transmembrane region" description="Helical" evidence="5">
    <location>
        <begin position="91"/>
        <end position="113"/>
    </location>
</feature>
<proteinExistence type="predicted"/>
<dbReference type="SUPFAM" id="SSF103473">
    <property type="entry name" value="MFS general substrate transporter"/>
    <property type="match status" value="1"/>
</dbReference>
<dbReference type="Gene3D" id="1.20.1250.20">
    <property type="entry name" value="MFS general substrate transporter like domains"/>
    <property type="match status" value="1"/>
</dbReference>
<feature type="transmembrane region" description="Helical" evidence="5">
    <location>
        <begin position="356"/>
        <end position="379"/>
    </location>
</feature>
<dbReference type="InterPro" id="IPR036259">
    <property type="entry name" value="MFS_trans_sf"/>
</dbReference>
<dbReference type="GeneID" id="64632307"/>
<dbReference type="PANTHER" id="PTHR23502">
    <property type="entry name" value="MAJOR FACILITATOR SUPERFAMILY"/>
    <property type="match status" value="1"/>
</dbReference>
<feature type="transmembrane region" description="Helical" evidence="5">
    <location>
        <begin position="125"/>
        <end position="145"/>
    </location>
</feature>
<feature type="domain" description="Major facilitator superfamily (MFS) profile" evidence="6">
    <location>
        <begin position="93"/>
        <end position="520"/>
    </location>
</feature>
<keyword evidence="3 5" id="KW-1133">Transmembrane helix</keyword>
<dbReference type="RefSeq" id="XP_041193504.1">
    <property type="nucleotide sequence ID" value="XM_041338291.1"/>
</dbReference>
<evidence type="ECO:0000256" key="3">
    <source>
        <dbReference type="ARBA" id="ARBA00022989"/>
    </source>
</evidence>
<dbReference type="FunFam" id="1.20.1250.20:FF:000082">
    <property type="entry name" value="MFS multidrug transporter, putative"/>
    <property type="match status" value="1"/>
</dbReference>
<feature type="transmembrane region" description="Helical" evidence="5">
    <location>
        <begin position="157"/>
        <end position="178"/>
    </location>
</feature>
<evidence type="ECO:0000256" key="1">
    <source>
        <dbReference type="ARBA" id="ARBA00004141"/>
    </source>
</evidence>
<dbReference type="GO" id="GO:0022857">
    <property type="term" value="F:transmembrane transporter activity"/>
    <property type="evidence" value="ECO:0007669"/>
    <property type="project" value="InterPro"/>
</dbReference>
<evidence type="ECO:0000256" key="5">
    <source>
        <dbReference type="SAM" id="Phobius"/>
    </source>
</evidence>
<comment type="caution">
    <text evidence="7">The sequence shown here is derived from an EMBL/GenBank/DDBJ whole genome shotgun (WGS) entry which is preliminary data.</text>
</comment>
<keyword evidence="2 5" id="KW-0812">Transmembrane</keyword>
<name>A0A9P7EBJ7_9AGAM</name>
<keyword evidence="4 5" id="KW-0472">Membrane</keyword>
<evidence type="ECO:0000256" key="4">
    <source>
        <dbReference type="ARBA" id="ARBA00023136"/>
    </source>
</evidence>